<reference evidence="2" key="1">
    <citation type="journal article" date="2015" name="Nat. Genet.">
        <title>The genome and transcriptome of the zoonotic hookworm Ancylostoma ceylanicum identify infection-specific gene families.</title>
        <authorList>
            <person name="Schwarz E.M."/>
            <person name="Hu Y."/>
            <person name="Antoshechkin I."/>
            <person name="Miller M.M."/>
            <person name="Sternberg P.W."/>
            <person name="Aroian R.V."/>
        </authorList>
    </citation>
    <scope>NUCLEOTIDE SEQUENCE</scope>
    <source>
        <strain evidence="2">HY135</strain>
    </source>
</reference>
<dbReference type="EMBL" id="JARK01001420">
    <property type="protein sequence ID" value="EYC05003.1"/>
    <property type="molecule type" value="Genomic_DNA"/>
</dbReference>
<dbReference type="Proteomes" id="UP000024635">
    <property type="component" value="Unassembled WGS sequence"/>
</dbReference>
<accession>A0A016TRH2</accession>
<gene>
    <name evidence="1" type="primary">Acey_s0084.g1720</name>
    <name evidence="1" type="ORF">Y032_0084g1720</name>
</gene>
<comment type="caution">
    <text evidence="1">The sequence shown here is derived from an EMBL/GenBank/DDBJ whole genome shotgun (WGS) entry which is preliminary data.</text>
</comment>
<dbReference type="AlphaFoldDB" id="A0A016TRH2"/>
<proteinExistence type="predicted"/>
<keyword evidence="2" id="KW-1185">Reference proteome</keyword>
<sequence length="152" mass="17240">MRRDGEQKKIHQGNVVELRQHNKTIDMDYFKWDSHNNYRKKTLELFDRPHHNTSRPAVEANALAKQIDCTCSWLERNKLNDSPGTPTTTLPSVLHIKVLCIFGCNSDWRTRAAVTPICLDSNGVDPIIHDLFGLRVQRVGVTGSPNAPIRVA</sequence>
<organism evidence="1 2">
    <name type="scientific">Ancylostoma ceylanicum</name>
    <dbReference type="NCBI Taxonomy" id="53326"/>
    <lineage>
        <taxon>Eukaryota</taxon>
        <taxon>Metazoa</taxon>
        <taxon>Ecdysozoa</taxon>
        <taxon>Nematoda</taxon>
        <taxon>Chromadorea</taxon>
        <taxon>Rhabditida</taxon>
        <taxon>Rhabditina</taxon>
        <taxon>Rhabditomorpha</taxon>
        <taxon>Strongyloidea</taxon>
        <taxon>Ancylostomatidae</taxon>
        <taxon>Ancylostomatinae</taxon>
        <taxon>Ancylostoma</taxon>
    </lineage>
</organism>
<protein>
    <submittedName>
        <fullName evidence="1">Uncharacterized protein</fullName>
    </submittedName>
</protein>
<evidence type="ECO:0000313" key="1">
    <source>
        <dbReference type="EMBL" id="EYC05003.1"/>
    </source>
</evidence>
<name>A0A016TRH2_9BILA</name>
<evidence type="ECO:0000313" key="2">
    <source>
        <dbReference type="Proteomes" id="UP000024635"/>
    </source>
</evidence>